<evidence type="ECO:0000313" key="2">
    <source>
        <dbReference type="Proteomes" id="UP001213000"/>
    </source>
</evidence>
<accession>A0AAD5YM67</accession>
<organism evidence="1 2">
    <name type="scientific">Leucocoprinus birnbaumii</name>
    <dbReference type="NCBI Taxonomy" id="56174"/>
    <lineage>
        <taxon>Eukaryota</taxon>
        <taxon>Fungi</taxon>
        <taxon>Dikarya</taxon>
        <taxon>Basidiomycota</taxon>
        <taxon>Agaricomycotina</taxon>
        <taxon>Agaricomycetes</taxon>
        <taxon>Agaricomycetidae</taxon>
        <taxon>Agaricales</taxon>
        <taxon>Agaricineae</taxon>
        <taxon>Agaricaceae</taxon>
        <taxon>Leucocoprinus</taxon>
    </lineage>
</organism>
<gene>
    <name evidence="1" type="ORF">NP233_g10421</name>
</gene>
<protein>
    <submittedName>
        <fullName evidence="1">Uncharacterized protein</fullName>
    </submittedName>
</protein>
<dbReference type="AlphaFoldDB" id="A0AAD5YM67"/>
<evidence type="ECO:0000313" key="1">
    <source>
        <dbReference type="EMBL" id="KAJ3561072.1"/>
    </source>
</evidence>
<dbReference type="Proteomes" id="UP001213000">
    <property type="component" value="Unassembled WGS sequence"/>
</dbReference>
<proteinExistence type="predicted"/>
<keyword evidence="2" id="KW-1185">Reference proteome</keyword>
<name>A0AAD5YM67_9AGAR</name>
<reference evidence="1" key="1">
    <citation type="submission" date="2022-07" db="EMBL/GenBank/DDBJ databases">
        <title>Genome Sequence of Leucocoprinus birnbaumii.</title>
        <authorList>
            <person name="Buettner E."/>
        </authorList>
    </citation>
    <scope>NUCLEOTIDE SEQUENCE</scope>
    <source>
        <strain evidence="1">VT141</strain>
    </source>
</reference>
<sequence>MGANQSVHMANSCGQVIHVAIAMRPEVALTDIYVDCALFAFAIGELKSLASTAADLPAEITTFGDLFKSLLFCVRTIKAWGSAAGRPPDAVYTLIEAFKKTSIRIPYGQAPDISDRGILETYLNADGIAGLLGVKTMSAIVMTDDAQQLAMFDTAPDSSWIATSRGLIVRSKYGSLWQEDPSAGQVEWPRDGGINGNEQMKEHMATSLKESIVVALEWLF</sequence>
<comment type="caution">
    <text evidence="1">The sequence shown here is derived from an EMBL/GenBank/DDBJ whole genome shotgun (WGS) entry which is preliminary data.</text>
</comment>
<dbReference type="EMBL" id="JANIEX010001060">
    <property type="protein sequence ID" value="KAJ3561072.1"/>
    <property type="molecule type" value="Genomic_DNA"/>
</dbReference>